<dbReference type="EMBL" id="JARQZJ010000142">
    <property type="protein sequence ID" value="KAK9892976.1"/>
    <property type="molecule type" value="Genomic_DNA"/>
</dbReference>
<evidence type="ECO:0008006" key="4">
    <source>
        <dbReference type="Google" id="ProtNLM"/>
    </source>
</evidence>
<dbReference type="Proteomes" id="UP001431783">
    <property type="component" value="Unassembled WGS sequence"/>
</dbReference>
<evidence type="ECO:0000313" key="2">
    <source>
        <dbReference type="EMBL" id="KAK9892976.1"/>
    </source>
</evidence>
<keyword evidence="3" id="KW-1185">Reference proteome</keyword>
<evidence type="ECO:0000313" key="3">
    <source>
        <dbReference type="Proteomes" id="UP001431783"/>
    </source>
</evidence>
<dbReference type="InterPro" id="IPR036058">
    <property type="entry name" value="Kazal_dom_sf"/>
</dbReference>
<comment type="caution">
    <text evidence="2">The sequence shown here is derived from an EMBL/GenBank/DDBJ whole genome shotgun (WGS) entry which is preliminary data.</text>
</comment>
<dbReference type="AlphaFoldDB" id="A0AAW1VBB4"/>
<evidence type="ECO:0000256" key="1">
    <source>
        <dbReference type="SAM" id="SignalP"/>
    </source>
</evidence>
<organism evidence="2 3">
    <name type="scientific">Henosepilachna vigintioctopunctata</name>
    <dbReference type="NCBI Taxonomy" id="420089"/>
    <lineage>
        <taxon>Eukaryota</taxon>
        <taxon>Metazoa</taxon>
        <taxon>Ecdysozoa</taxon>
        <taxon>Arthropoda</taxon>
        <taxon>Hexapoda</taxon>
        <taxon>Insecta</taxon>
        <taxon>Pterygota</taxon>
        <taxon>Neoptera</taxon>
        <taxon>Endopterygota</taxon>
        <taxon>Coleoptera</taxon>
        <taxon>Polyphaga</taxon>
        <taxon>Cucujiformia</taxon>
        <taxon>Coccinelloidea</taxon>
        <taxon>Coccinellidae</taxon>
        <taxon>Epilachninae</taxon>
        <taxon>Epilachnini</taxon>
        <taxon>Henosepilachna</taxon>
    </lineage>
</organism>
<protein>
    <recommendedName>
        <fullName evidence="4">Kazal-like domain-containing protein</fullName>
    </recommendedName>
</protein>
<dbReference type="Gene3D" id="3.30.60.30">
    <property type="match status" value="1"/>
</dbReference>
<dbReference type="SUPFAM" id="SSF100895">
    <property type="entry name" value="Kazal-type serine protease inhibitors"/>
    <property type="match status" value="1"/>
</dbReference>
<feature type="chain" id="PRO_5043676971" description="Kazal-like domain-containing protein" evidence="1">
    <location>
        <begin position="21"/>
        <end position="102"/>
    </location>
</feature>
<gene>
    <name evidence="2" type="ORF">WA026_023033</name>
</gene>
<name>A0AAW1VBB4_9CUCU</name>
<proteinExistence type="predicted"/>
<accession>A0AAW1VBB4</accession>
<reference evidence="2 3" key="1">
    <citation type="submission" date="2023-03" db="EMBL/GenBank/DDBJ databases">
        <title>Genome insight into feeding habits of ladybird beetles.</title>
        <authorList>
            <person name="Li H.-S."/>
            <person name="Huang Y.-H."/>
            <person name="Pang H."/>
        </authorList>
    </citation>
    <scope>NUCLEOTIDE SEQUENCE [LARGE SCALE GENOMIC DNA]</scope>
    <source>
        <strain evidence="2">SYSU_2023b</strain>
        <tissue evidence="2">Whole body</tissue>
    </source>
</reference>
<feature type="signal peptide" evidence="1">
    <location>
        <begin position="1"/>
        <end position="20"/>
    </location>
</feature>
<keyword evidence="1" id="KW-0732">Signal</keyword>
<sequence>MLKVLIVLNFVIFVHYSVSGLTIDAQSEADKCFIKECRETFFRKTGEAPLCGSDGKPYIHHFSFSCAQQCASKYGIELIVAYEGYCKGKPPGVEYWRPIMEF</sequence>